<reference evidence="2" key="1">
    <citation type="journal article" date="2014" name="Int. J. Syst. Evol. Microbiol.">
        <title>Complete genome sequence of Corynebacterium casei LMG S-19264T (=DSM 44701T), isolated from a smear-ripened cheese.</title>
        <authorList>
            <consortium name="US DOE Joint Genome Institute (JGI-PGF)"/>
            <person name="Walter F."/>
            <person name="Albersmeier A."/>
            <person name="Kalinowski J."/>
            <person name="Ruckert C."/>
        </authorList>
    </citation>
    <scope>NUCLEOTIDE SEQUENCE</scope>
    <source>
        <strain evidence="2">JCM 1480</strain>
    </source>
</reference>
<evidence type="ECO:0000313" key="2">
    <source>
        <dbReference type="EMBL" id="GGL03275.1"/>
    </source>
</evidence>
<reference evidence="2" key="2">
    <citation type="submission" date="2020-09" db="EMBL/GenBank/DDBJ databases">
        <authorList>
            <person name="Sun Q."/>
            <person name="Ohkuma M."/>
        </authorList>
    </citation>
    <scope>NUCLEOTIDE SEQUENCE</scope>
    <source>
        <strain evidence="2">JCM 1480</strain>
    </source>
</reference>
<feature type="region of interest" description="Disordered" evidence="1">
    <location>
        <begin position="147"/>
        <end position="170"/>
    </location>
</feature>
<proteinExistence type="predicted"/>
<dbReference type="AlphaFoldDB" id="A0A8H9G9Y5"/>
<feature type="compositionally biased region" description="Low complexity" evidence="1">
    <location>
        <begin position="59"/>
        <end position="81"/>
    </location>
</feature>
<evidence type="ECO:0000313" key="3">
    <source>
        <dbReference type="Proteomes" id="UP000648535"/>
    </source>
</evidence>
<name>A0A8H9G9Y5_9MICO</name>
<organism evidence="2 3">
    <name type="scientific">Curtobacterium luteum</name>
    <dbReference type="NCBI Taxonomy" id="33881"/>
    <lineage>
        <taxon>Bacteria</taxon>
        <taxon>Bacillati</taxon>
        <taxon>Actinomycetota</taxon>
        <taxon>Actinomycetes</taxon>
        <taxon>Micrococcales</taxon>
        <taxon>Microbacteriaceae</taxon>
        <taxon>Curtobacterium</taxon>
    </lineage>
</organism>
<dbReference type="Proteomes" id="UP000648535">
    <property type="component" value="Unassembled WGS sequence"/>
</dbReference>
<feature type="region of interest" description="Disordered" evidence="1">
    <location>
        <begin position="45"/>
        <end position="86"/>
    </location>
</feature>
<comment type="caution">
    <text evidence="2">The sequence shown here is derived from an EMBL/GenBank/DDBJ whole genome shotgun (WGS) entry which is preliminary data.</text>
</comment>
<evidence type="ECO:0000256" key="1">
    <source>
        <dbReference type="SAM" id="MobiDB-lite"/>
    </source>
</evidence>
<protein>
    <submittedName>
        <fullName evidence="2">Uncharacterized protein</fullName>
    </submittedName>
</protein>
<sequence>MALRILKICSGTGGAMRRTSSRPFLVAAVVTTGALALTACGTPPWESAATDRATRDPGRASASASASGSPSTAASTPSARPGGDLVDGALSRTVRAGDLVVGVRYWSTLPLQDWTAGSAKPLSMSVSTRGGSDVRLVRAAVETSALARDGSDLPPGGQPGAQTDPSGFAVSRPQSWSGTFVLGPTDDRTATLRVVVTLVFTEGSGDSRTQQTATDVLSVGLPTDG</sequence>
<dbReference type="EMBL" id="BMOI01000008">
    <property type="protein sequence ID" value="GGL03275.1"/>
    <property type="molecule type" value="Genomic_DNA"/>
</dbReference>
<accession>A0A8H9G9Y5</accession>
<gene>
    <name evidence="2" type="ORF">GCM10009769_21760</name>
</gene>